<dbReference type="STRING" id="13249.T1I2T5"/>
<dbReference type="EnsemblMetazoa" id="RPRC010604-RA">
    <property type="protein sequence ID" value="RPRC010604-PA"/>
    <property type="gene ID" value="RPRC010604"/>
</dbReference>
<dbReference type="InterPro" id="IPR036291">
    <property type="entry name" value="NAD(P)-bd_dom_sf"/>
</dbReference>
<dbReference type="Pfam" id="PF00106">
    <property type="entry name" value="adh_short"/>
    <property type="match status" value="1"/>
</dbReference>
<organism evidence="4 5">
    <name type="scientific">Rhodnius prolixus</name>
    <name type="common">Triatomid bug</name>
    <dbReference type="NCBI Taxonomy" id="13249"/>
    <lineage>
        <taxon>Eukaryota</taxon>
        <taxon>Metazoa</taxon>
        <taxon>Ecdysozoa</taxon>
        <taxon>Arthropoda</taxon>
        <taxon>Hexapoda</taxon>
        <taxon>Insecta</taxon>
        <taxon>Pterygota</taxon>
        <taxon>Neoptera</taxon>
        <taxon>Paraneoptera</taxon>
        <taxon>Hemiptera</taxon>
        <taxon>Heteroptera</taxon>
        <taxon>Panheteroptera</taxon>
        <taxon>Cimicomorpha</taxon>
        <taxon>Reduviidae</taxon>
        <taxon>Triatominae</taxon>
        <taxon>Rhodnius</taxon>
    </lineage>
</organism>
<dbReference type="HOGENOM" id="CLU_010194_1_1_1"/>
<dbReference type="FunCoup" id="T1I2T5">
    <property type="interactions" value="537"/>
</dbReference>
<dbReference type="SUPFAM" id="SSF51735">
    <property type="entry name" value="NAD(P)-binding Rossmann-fold domains"/>
    <property type="match status" value="1"/>
</dbReference>
<accession>T1I2T5</accession>
<protein>
    <submittedName>
        <fullName evidence="4">Uncharacterized protein</fullName>
    </submittedName>
</protein>
<dbReference type="VEuPathDB" id="VectorBase:RPRC010604"/>
<dbReference type="EMBL" id="ACPB03006727">
    <property type="status" value="NOT_ANNOTATED_CDS"/>
    <property type="molecule type" value="Genomic_DNA"/>
</dbReference>
<dbReference type="PROSITE" id="PS00061">
    <property type="entry name" value="ADH_SHORT"/>
    <property type="match status" value="1"/>
</dbReference>
<dbReference type="Gene3D" id="3.40.50.720">
    <property type="entry name" value="NAD(P)-binding Rossmann-like Domain"/>
    <property type="match status" value="2"/>
</dbReference>
<dbReference type="InterPro" id="IPR020904">
    <property type="entry name" value="Sc_DH/Rdtase_CS"/>
</dbReference>
<reference evidence="4" key="1">
    <citation type="submission" date="2015-05" db="UniProtKB">
        <authorList>
            <consortium name="EnsemblMetazoa"/>
        </authorList>
    </citation>
    <scope>IDENTIFICATION</scope>
</reference>
<dbReference type="OMA" id="ARAWKLV"/>
<keyword evidence="5" id="KW-1185">Reference proteome</keyword>
<evidence type="ECO:0000256" key="1">
    <source>
        <dbReference type="ARBA" id="ARBA00006484"/>
    </source>
</evidence>
<dbReference type="eggNOG" id="KOG0725">
    <property type="taxonomic scope" value="Eukaryota"/>
</dbReference>
<proteinExistence type="inferred from homology"/>
<keyword evidence="2" id="KW-0560">Oxidoreductase</keyword>
<dbReference type="PANTHER" id="PTHR43943">
    <property type="entry name" value="DEHYDROGENASE/REDUCTASE (SDR FAMILY) MEMBER 4"/>
    <property type="match status" value="1"/>
</dbReference>
<dbReference type="Proteomes" id="UP000015103">
    <property type="component" value="Unassembled WGS sequence"/>
</dbReference>
<comment type="similarity">
    <text evidence="1 3">Belongs to the short-chain dehydrogenases/reductases (SDR) family.</text>
</comment>
<dbReference type="AlphaFoldDB" id="T1I2T5"/>
<name>T1I2T5_RHOPR</name>
<evidence type="ECO:0000256" key="3">
    <source>
        <dbReference type="RuleBase" id="RU000363"/>
    </source>
</evidence>
<dbReference type="InParanoid" id="T1I2T5"/>
<dbReference type="PANTHER" id="PTHR43943:SF2">
    <property type="entry name" value="DEHYDROGENASE_REDUCTASE 4"/>
    <property type="match status" value="1"/>
</dbReference>
<dbReference type="PRINTS" id="PR00080">
    <property type="entry name" value="SDRFAMILY"/>
</dbReference>
<dbReference type="InterPro" id="IPR002347">
    <property type="entry name" value="SDR_fam"/>
</dbReference>
<sequence>MKLQGKVAVVTASTDGIGFAIAQRLAEEGANVVISSRKEKNVEKAIQKLHNQGLTNVIGTPCHVGKKEDRTKLFELANNRFGGIDIMISNAGTNPEVGQVLDDLSVFCKNTYEKIKKRLLGAYSVSKTALLGLTKAAASDLAPHNIRVNCVAPGIIQTKFSALVSKEYNYNFHAYRNKNPNSPDKICILA</sequence>
<dbReference type="GO" id="GO:0004090">
    <property type="term" value="F:carbonyl reductase (NADPH) activity"/>
    <property type="evidence" value="ECO:0007669"/>
    <property type="project" value="TreeGrafter"/>
</dbReference>
<dbReference type="Pfam" id="PF13561">
    <property type="entry name" value="adh_short_C2"/>
    <property type="match status" value="1"/>
</dbReference>
<dbReference type="PRINTS" id="PR00081">
    <property type="entry name" value="GDHRDH"/>
</dbReference>
<evidence type="ECO:0000256" key="2">
    <source>
        <dbReference type="ARBA" id="ARBA00023002"/>
    </source>
</evidence>
<evidence type="ECO:0000313" key="4">
    <source>
        <dbReference type="EnsemblMetazoa" id="RPRC010604-PA"/>
    </source>
</evidence>
<evidence type="ECO:0000313" key="5">
    <source>
        <dbReference type="Proteomes" id="UP000015103"/>
    </source>
</evidence>